<feature type="transmembrane region" description="Helical" evidence="10">
    <location>
        <begin position="420"/>
        <end position="437"/>
    </location>
</feature>
<feature type="transmembrane region" description="Helical" evidence="10">
    <location>
        <begin position="387"/>
        <end position="414"/>
    </location>
</feature>
<dbReference type="InterPro" id="IPR014743">
    <property type="entry name" value="Cl-channel_core"/>
</dbReference>
<sequence length="459" mass="46878">MAEARDSGGAVGAFIRRSGYLRKWLVLGIAIGVIAGLGAVVFYLAMTYAGRFLLGYLGHYDVPTAVGDGGDPGSASFARPWAIPLITCGGALVSAWLVAKLAPEAEGHGTDSAIEAVHTDPRAIRARAVVVKLVSSALTIGSGGSAGREGPTAQISAGFGSLLTRRLNLSDADGRVAVAIGIGSGIGAIFGAPLGGAVLASSIVFRADFDYRSLIPGFITSGTAYAVYGSIIGFTPLFGLVVPDYVFDPTQIPWFVVIGIIAAAVGYLYAKVFYGTVALTGRLPGGKIVKPAAGGLLVGLMALLIPQILSSGYGWAQAAAATDTLTALPLWIVLILPFAKILATSLTVGTGGSGGIFGPGIVIGAFVGAAVWRLADLLGLPGLPDGPGVFVVVAMMACFGSVAHAPLAVMIMVAEMTGSFSVLPGAMLTVGIAYLLINRTEVSIYRAQRRDRYEQTSDG</sequence>
<dbReference type="SUPFAM" id="SSF81340">
    <property type="entry name" value="Clc chloride channel"/>
    <property type="match status" value="1"/>
</dbReference>
<evidence type="ECO:0000256" key="1">
    <source>
        <dbReference type="ARBA" id="ARBA00004141"/>
    </source>
</evidence>
<evidence type="ECO:0000256" key="4">
    <source>
        <dbReference type="ARBA" id="ARBA00022989"/>
    </source>
</evidence>
<dbReference type="InterPro" id="IPR050368">
    <property type="entry name" value="ClC-type_chloride_channel"/>
</dbReference>
<evidence type="ECO:0000256" key="2">
    <source>
        <dbReference type="ARBA" id="ARBA00022448"/>
    </source>
</evidence>
<accession>A0A1E8Q6C0</accession>
<keyword evidence="9" id="KW-0407">Ion channel</keyword>
<keyword evidence="5" id="KW-0406">Ion transport</keyword>
<dbReference type="Gene3D" id="1.10.3080.10">
    <property type="entry name" value="Clc chloride channel"/>
    <property type="match status" value="1"/>
</dbReference>
<reference evidence="11 12" key="1">
    <citation type="submission" date="2016-09" db="EMBL/GenBank/DDBJ databases">
        <title>genome sequence of Mycobacterium sp. 739 SCH.</title>
        <authorList>
            <person name="Greninger A.L."/>
            <person name="Qin X."/>
            <person name="Jerome K."/>
            <person name="Vora S."/>
            <person name="Quinn K."/>
        </authorList>
    </citation>
    <scope>NUCLEOTIDE SEQUENCE [LARGE SCALE GENOMIC DNA]</scope>
    <source>
        <strain evidence="11 12">SCH</strain>
    </source>
</reference>
<dbReference type="CDD" id="cd00400">
    <property type="entry name" value="Voltage_gated_ClC"/>
    <property type="match status" value="1"/>
</dbReference>
<feature type="transmembrane region" description="Helical" evidence="10">
    <location>
        <begin position="24"/>
        <end position="46"/>
    </location>
</feature>
<evidence type="ECO:0000256" key="3">
    <source>
        <dbReference type="ARBA" id="ARBA00022692"/>
    </source>
</evidence>
<name>A0A1E8Q6C0_9MYCO</name>
<evidence type="ECO:0000313" key="12">
    <source>
        <dbReference type="Proteomes" id="UP000178953"/>
    </source>
</evidence>
<evidence type="ECO:0000313" key="11">
    <source>
        <dbReference type="EMBL" id="OFJ54007.1"/>
    </source>
</evidence>
<dbReference type="FunFam" id="1.10.3080.10:FF:000018">
    <property type="entry name" value="Chloride transporter, ClC family"/>
    <property type="match status" value="1"/>
</dbReference>
<proteinExistence type="predicted"/>
<evidence type="ECO:0000256" key="8">
    <source>
        <dbReference type="ARBA" id="ARBA00023214"/>
    </source>
</evidence>
<feature type="transmembrane region" description="Helical" evidence="10">
    <location>
        <begin position="356"/>
        <end position="375"/>
    </location>
</feature>
<feature type="transmembrane region" description="Helical" evidence="10">
    <location>
        <begin position="81"/>
        <end position="99"/>
    </location>
</feature>
<dbReference type="GO" id="GO:0005254">
    <property type="term" value="F:chloride channel activity"/>
    <property type="evidence" value="ECO:0007669"/>
    <property type="project" value="UniProtKB-KW"/>
</dbReference>
<gene>
    <name evidence="11" type="ORF">BEL07_09070</name>
</gene>
<dbReference type="InterPro" id="IPR001807">
    <property type="entry name" value="ClC"/>
</dbReference>
<dbReference type="Proteomes" id="UP000178953">
    <property type="component" value="Unassembled WGS sequence"/>
</dbReference>
<keyword evidence="4 10" id="KW-1133">Transmembrane helix</keyword>
<evidence type="ECO:0000256" key="6">
    <source>
        <dbReference type="ARBA" id="ARBA00023136"/>
    </source>
</evidence>
<keyword evidence="2" id="KW-0813">Transport</keyword>
<dbReference type="PANTHER" id="PTHR43427">
    <property type="entry name" value="CHLORIDE CHANNEL PROTEIN CLC-E"/>
    <property type="match status" value="1"/>
</dbReference>
<dbReference type="OrthoDB" id="9767361at2"/>
<keyword evidence="3 10" id="KW-0812">Transmembrane</keyword>
<organism evidence="11 12">
    <name type="scientific">Mycolicibacterium grossiae</name>
    <dbReference type="NCBI Taxonomy" id="1552759"/>
    <lineage>
        <taxon>Bacteria</taxon>
        <taxon>Bacillati</taxon>
        <taxon>Actinomycetota</taxon>
        <taxon>Actinomycetes</taxon>
        <taxon>Mycobacteriales</taxon>
        <taxon>Mycobacteriaceae</taxon>
        <taxon>Mycolicibacterium</taxon>
    </lineage>
</organism>
<evidence type="ECO:0000256" key="10">
    <source>
        <dbReference type="SAM" id="Phobius"/>
    </source>
</evidence>
<keyword evidence="12" id="KW-1185">Reference proteome</keyword>
<keyword evidence="7" id="KW-0869">Chloride channel</keyword>
<dbReference type="PRINTS" id="PR00762">
    <property type="entry name" value="CLCHANNEL"/>
</dbReference>
<dbReference type="PANTHER" id="PTHR43427:SF6">
    <property type="entry name" value="CHLORIDE CHANNEL PROTEIN CLC-E"/>
    <property type="match status" value="1"/>
</dbReference>
<feature type="transmembrane region" description="Helical" evidence="10">
    <location>
        <begin position="294"/>
        <end position="316"/>
    </location>
</feature>
<evidence type="ECO:0000256" key="7">
    <source>
        <dbReference type="ARBA" id="ARBA00023173"/>
    </source>
</evidence>
<keyword evidence="8" id="KW-0868">Chloride</keyword>
<feature type="transmembrane region" description="Helical" evidence="10">
    <location>
        <begin position="225"/>
        <end position="247"/>
    </location>
</feature>
<comment type="caution">
    <text evidence="11">The sequence shown here is derived from an EMBL/GenBank/DDBJ whole genome shotgun (WGS) entry which is preliminary data.</text>
</comment>
<feature type="transmembrane region" description="Helical" evidence="10">
    <location>
        <begin position="328"/>
        <end position="350"/>
    </location>
</feature>
<feature type="transmembrane region" description="Helical" evidence="10">
    <location>
        <begin position="176"/>
        <end position="205"/>
    </location>
</feature>
<comment type="subcellular location">
    <subcellularLocation>
        <location evidence="1">Membrane</location>
        <topology evidence="1">Multi-pass membrane protein</topology>
    </subcellularLocation>
</comment>
<dbReference type="EMBL" id="MCHX01000017">
    <property type="protein sequence ID" value="OFJ54007.1"/>
    <property type="molecule type" value="Genomic_DNA"/>
</dbReference>
<dbReference type="Pfam" id="PF00654">
    <property type="entry name" value="Voltage_CLC"/>
    <property type="match status" value="1"/>
</dbReference>
<dbReference type="AlphaFoldDB" id="A0A1E8Q6C0"/>
<protein>
    <submittedName>
        <fullName evidence="11">Chloride channel protein</fullName>
    </submittedName>
</protein>
<evidence type="ECO:0000256" key="9">
    <source>
        <dbReference type="ARBA" id="ARBA00023303"/>
    </source>
</evidence>
<dbReference type="RefSeq" id="WP_070352765.1">
    <property type="nucleotide sequence ID" value="NZ_CP043474.1"/>
</dbReference>
<evidence type="ECO:0000256" key="5">
    <source>
        <dbReference type="ARBA" id="ARBA00023065"/>
    </source>
</evidence>
<keyword evidence="6 10" id="KW-0472">Membrane</keyword>
<dbReference type="GO" id="GO:0034707">
    <property type="term" value="C:chloride channel complex"/>
    <property type="evidence" value="ECO:0007669"/>
    <property type="project" value="UniProtKB-KW"/>
</dbReference>
<feature type="transmembrane region" description="Helical" evidence="10">
    <location>
        <begin position="254"/>
        <end position="274"/>
    </location>
</feature>